<dbReference type="Proteomes" id="UP001518140">
    <property type="component" value="Unassembled WGS sequence"/>
</dbReference>
<organism evidence="1 2">
    <name type="scientific">Streptomyces ureilyticus</name>
    <dbReference type="NCBI Taxonomy" id="1775131"/>
    <lineage>
        <taxon>Bacteria</taxon>
        <taxon>Bacillati</taxon>
        <taxon>Actinomycetota</taxon>
        <taxon>Actinomycetes</taxon>
        <taxon>Kitasatosporales</taxon>
        <taxon>Streptomycetaceae</taxon>
        <taxon>Streptomyces</taxon>
    </lineage>
</organism>
<dbReference type="EMBL" id="JAAKZX010000349">
    <property type="protein sequence ID" value="NGO49178.1"/>
    <property type="molecule type" value="Genomic_DNA"/>
</dbReference>
<name>A0ABX0E8F0_9ACTN</name>
<keyword evidence="2" id="KW-1185">Reference proteome</keyword>
<gene>
    <name evidence="1" type="ORF">G6048_46295</name>
</gene>
<reference evidence="1 2" key="1">
    <citation type="submission" date="2020-02" db="EMBL/GenBank/DDBJ databases">
        <title>Whole-genome analyses of novel actinobacteria.</title>
        <authorList>
            <person name="Sahin N."/>
            <person name="Tokatli A."/>
        </authorList>
    </citation>
    <scope>NUCLEOTIDE SEQUENCE [LARGE SCALE GENOMIC DNA]</scope>
    <source>
        <strain evidence="1 2">YC419</strain>
    </source>
</reference>
<evidence type="ECO:0000313" key="1">
    <source>
        <dbReference type="EMBL" id="NGO49178.1"/>
    </source>
</evidence>
<comment type="caution">
    <text evidence="1">The sequence shown here is derived from an EMBL/GenBank/DDBJ whole genome shotgun (WGS) entry which is preliminary data.</text>
</comment>
<accession>A0ABX0E8F0</accession>
<sequence length="216" mass="22726">MSLTEAENIFAGLNEQGLNTILSAVFTARPRQLNYRTSPSVAAVPASASSWTTLPTIAFPGVPGGIDYAVRFSIPRVDFFPQTQPLPPPLNLVAGQFSLQTEVDLTLLCSRSADREGSGKPVGVRLGVAATGQPVVQVTGPGKGTVSLDLLAVEIVDITPDPLESLVECLVLTLLRAVLSSVALPFESLRAGAFSLNLLRGPETEDDQLKLYGAAV</sequence>
<protein>
    <submittedName>
        <fullName evidence="1">Uncharacterized protein</fullName>
    </submittedName>
</protein>
<dbReference type="RefSeq" id="WP_165345623.1">
    <property type="nucleotide sequence ID" value="NZ_JAAKZX010000349.1"/>
</dbReference>
<evidence type="ECO:0000313" key="2">
    <source>
        <dbReference type="Proteomes" id="UP001518140"/>
    </source>
</evidence>
<proteinExistence type="predicted"/>